<dbReference type="PANTHER" id="PTHR10110:SF195">
    <property type="entry name" value="NA(+)_H(+) ANTIPORTER NHAS2"/>
    <property type="match status" value="1"/>
</dbReference>
<comment type="subcellular location">
    <subcellularLocation>
        <location evidence="1">Cell membrane</location>
        <topology evidence="1">Multi-pass membrane protein</topology>
    </subcellularLocation>
</comment>
<evidence type="ECO:0000313" key="15">
    <source>
        <dbReference type="Proteomes" id="UP000027982"/>
    </source>
</evidence>
<feature type="transmembrane region" description="Helical" evidence="12">
    <location>
        <begin position="266"/>
        <end position="287"/>
    </location>
</feature>
<dbReference type="eggNOG" id="COG0025">
    <property type="taxonomic scope" value="Bacteria"/>
</dbReference>
<evidence type="ECO:0000256" key="8">
    <source>
        <dbReference type="ARBA" id="ARBA00023053"/>
    </source>
</evidence>
<evidence type="ECO:0000256" key="6">
    <source>
        <dbReference type="ARBA" id="ARBA00022692"/>
    </source>
</evidence>
<keyword evidence="9" id="KW-0406">Ion transport</keyword>
<dbReference type="AlphaFoldDB" id="A0A068NWW4"/>
<dbReference type="GO" id="GO:0051453">
    <property type="term" value="P:regulation of intracellular pH"/>
    <property type="evidence" value="ECO:0007669"/>
    <property type="project" value="TreeGrafter"/>
</dbReference>
<keyword evidence="4" id="KW-0050">Antiport</keyword>
<dbReference type="RefSeq" id="WP_025225381.1">
    <property type="nucleotide sequence ID" value="NZ_CP007139.1"/>
</dbReference>
<dbReference type="GO" id="GO:0015386">
    <property type="term" value="F:potassium:proton antiporter activity"/>
    <property type="evidence" value="ECO:0007669"/>
    <property type="project" value="TreeGrafter"/>
</dbReference>
<dbReference type="GO" id="GO:0005886">
    <property type="term" value="C:plasma membrane"/>
    <property type="evidence" value="ECO:0007669"/>
    <property type="project" value="UniProtKB-SubCell"/>
</dbReference>
<evidence type="ECO:0000256" key="4">
    <source>
        <dbReference type="ARBA" id="ARBA00022449"/>
    </source>
</evidence>
<keyword evidence="5" id="KW-1003">Cell membrane</keyword>
<dbReference type="Gene3D" id="1.20.1530.20">
    <property type="match status" value="1"/>
</dbReference>
<keyword evidence="15" id="KW-1185">Reference proteome</keyword>
<keyword evidence="8" id="KW-0915">Sodium</keyword>
<dbReference type="Pfam" id="PF00999">
    <property type="entry name" value="Na_H_Exchanger"/>
    <property type="match status" value="1"/>
</dbReference>
<dbReference type="Proteomes" id="UP000027982">
    <property type="component" value="Chromosome"/>
</dbReference>
<feature type="transmembrane region" description="Helical" evidence="12">
    <location>
        <begin position="84"/>
        <end position="103"/>
    </location>
</feature>
<reference evidence="14 15" key="1">
    <citation type="journal article" date="2014" name="PLoS ONE">
        <title>The first complete genome sequence of the class fimbriimonadia in the phylum armatimonadetes.</title>
        <authorList>
            <person name="Hu Z.Y."/>
            <person name="Wang Y.Z."/>
            <person name="Im W.T."/>
            <person name="Wang S.Y."/>
            <person name="Zhao G.P."/>
            <person name="Zheng H.J."/>
            <person name="Quan Z.X."/>
        </authorList>
    </citation>
    <scope>NUCLEOTIDE SEQUENCE [LARGE SCALE GENOMIC DNA]</scope>
    <source>
        <strain evidence="14">Gsoil 348</strain>
    </source>
</reference>
<feature type="transmembrane region" description="Helical" evidence="12">
    <location>
        <begin position="151"/>
        <end position="170"/>
    </location>
</feature>
<evidence type="ECO:0000256" key="7">
    <source>
        <dbReference type="ARBA" id="ARBA00022989"/>
    </source>
</evidence>
<keyword evidence="10 12" id="KW-0472">Membrane</keyword>
<name>A0A068NWW4_FIMGI</name>
<dbReference type="PRINTS" id="PR01084">
    <property type="entry name" value="NAHEXCHNGR"/>
</dbReference>
<feature type="transmembrane region" description="Helical" evidence="12">
    <location>
        <begin position="362"/>
        <end position="381"/>
    </location>
</feature>
<dbReference type="OrthoDB" id="9774146at2"/>
<accession>A0A068NWW4</accession>
<feature type="transmembrane region" description="Helical" evidence="12">
    <location>
        <begin position="234"/>
        <end position="254"/>
    </location>
</feature>
<dbReference type="InterPro" id="IPR006153">
    <property type="entry name" value="Cation/H_exchanger_TM"/>
</dbReference>
<evidence type="ECO:0000256" key="10">
    <source>
        <dbReference type="ARBA" id="ARBA00023136"/>
    </source>
</evidence>
<dbReference type="InterPro" id="IPR018422">
    <property type="entry name" value="Cation/H_exchanger_CPA1"/>
</dbReference>
<feature type="transmembrane region" description="Helical" evidence="12">
    <location>
        <begin position="55"/>
        <end position="72"/>
    </location>
</feature>
<evidence type="ECO:0000256" key="1">
    <source>
        <dbReference type="ARBA" id="ARBA00004651"/>
    </source>
</evidence>
<feature type="transmembrane region" description="Helical" evidence="12">
    <location>
        <begin position="299"/>
        <end position="322"/>
    </location>
</feature>
<dbReference type="STRING" id="661478.OP10G_2706"/>
<organism evidence="14 15">
    <name type="scientific">Fimbriimonas ginsengisoli Gsoil 348</name>
    <dbReference type="NCBI Taxonomy" id="661478"/>
    <lineage>
        <taxon>Bacteria</taxon>
        <taxon>Bacillati</taxon>
        <taxon>Armatimonadota</taxon>
        <taxon>Fimbriimonadia</taxon>
        <taxon>Fimbriimonadales</taxon>
        <taxon>Fimbriimonadaceae</taxon>
        <taxon>Fimbriimonas</taxon>
    </lineage>
</organism>
<keyword evidence="7 12" id="KW-1133">Transmembrane helix</keyword>
<sequence>MGITVENMAWLLLLATIVAIGARRFRLPYSVGLLGAGVLIALSPLTPNVVPTKELIFTLFLPPLIFESAFLLRWDELRRDMAPLVLMATVGVIASAVVIYFGMTRLLGWDWRAALMFSTLISATDPVAVVAMLKEAKATGRFRLIIEAESLFNDGTAAALFVVALSVVGGQDSSPLAATATFLKVAGGGLACGGLVGGLVLFLMGRTEDHLVEIACTVVAAFGSFLFAEHFGFSGVLATVVAGLMLGNIGPLRVLSAKGRDDAETFWEFGAFAANSVLFLLMGSQLAKMSYMPFLSAMGIAVLLILLGRAAAVYGVMAFFGRSRHRLDWLSQHLLVWGGLRGALGMALALGLPANLPMRGEVLAVVFAVVAFSTVVQGITIRPALAKLPDQAI</sequence>
<feature type="domain" description="Cation/H+ exchanger transmembrane" evidence="13">
    <location>
        <begin position="13"/>
        <end position="387"/>
    </location>
</feature>
<feature type="transmembrane region" description="Helical" evidence="12">
    <location>
        <begin position="109"/>
        <end position="131"/>
    </location>
</feature>
<keyword evidence="11" id="KW-0739">Sodium transport</keyword>
<feature type="transmembrane region" description="Helical" evidence="12">
    <location>
        <begin position="182"/>
        <end position="204"/>
    </location>
</feature>
<keyword evidence="3" id="KW-0813">Transport</keyword>
<evidence type="ECO:0000256" key="12">
    <source>
        <dbReference type="SAM" id="Phobius"/>
    </source>
</evidence>
<dbReference type="KEGG" id="fgi:OP10G_2706"/>
<gene>
    <name evidence="14" type="ORF">OP10G_2706</name>
</gene>
<dbReference type="GO" id="GO:0015385">
    <property type="term" value="F:sodium:proton antiporter activity"/>
    <property type="evidence" value="ECO:0007669"/>
    <property type="project" value="InterPro"/>
</dbReference>
<evidence type="ECO:0000256" key="9">
    <source>
        <dbReference type="ARBA" id="ARBA00023065"/>
    </source>
</evidence>
<feature type="transmembrane region" description="Helical" evidence="12">
    <location>
        <begin position="334"/>
        <end position="356"/>
    </location>
</feature>
<evidence type="ECO:0000313" key="14">
    <source>
        <dbReference type="EMBL" id="AIE86074.1"/>
    </source>
</evidence>
<evidence type="ECO:0000256" key="3">
    <source>
        <dbReference type="ARBA" id="ARBA00022448"/>
    </source>
</evidence>
<comment type="similarity">
    <text evidence="2">Belongs to the monovalent cation:proton antiporter 1 (CPA1) transporter (TC 2.A.36) family.</text>
</comment>
<feature type="transmembrane region" description="Helical" evidence="12">
    <location>
        <begin position="211"/>
        <end position="228"/>
    </location>
</feature>
<evidence type="ECO:0000256" key="5">
    <source>
        <dbReference type="ARBA" id="ARBA00022475"/>
    </source>
</evidence>
<keyword evidence="6 12" id="KW-0812">Transmembrane</keyword>
<dbReference type="GO" id="GO:0098719">
    <property type="term" value="P:sodium ion import across plasma membrane"/>
    <property type="evidence" value="ECO:0007669"/>
    <property type="project" value="TreeGrafter"/>
</dbReference>
<evidence type="ECO:0000256" key="11">
    <source>
        <dbReference type="ARBA" id="ARBA00023201"/>
    </source>
</evidence>
<dbReference type="HOGENOM" id="CLU_005912_8_1_0"/>
<evidence type="ECO:0000256" key="2">
    <source>
        <dbReference type="ARBA" id="ARBA00007367"/>
    </source>
</evidence>
<proteinExistence type="inferred from homology"/>
<evidence type="ECO:0000259" key="13">
    <source>
        <dbReference type="Pfam" id="PF00999"/>
    </source>
</evidence>
<dbReference type="InterPro" id="IPR038770">
    <property type="entry name" value="Na+/solute_symporter_sf"/>
</dbReference>
<dbReference type="EMBL" id="CP007139">
    <property type="protein sequence ID" value="AIE86074.1"/>
    <property type="molecule type" value="Genomic_DNA"/>
</dbReference>
<dbReference type="InterPro" id="IPR004709">
    <property type="entry name" value="NaH_exchanger"/>
</dbReference>
<protein>
    <submittedName>
        <fullName evidence="14">Na+/H+ antiporter</fullName>
    </submittedName>
</protein>
<dbReference type="PANTHER" id="PTHR10110">
    <property type="entry name" value="SODIUM/HYDROGEN EXCHANGER"/>
    <property type="match status" value="1"/>
</dbReference>